<evidence type="ECO:0000256" key="1">
    <source>
        <dbReference type="ARBA" id="ARBA00006284"/>
    </source>
</evidence>
<comment type="similarity">
    <text evidence="1 4">Belongs to the glycerate kinase type-1 family.</text>
</comment>
<dbReference type="Proteomes" id="UP000652013">
    <property type="component" value="Unassembled WGS sequence"/>
</dbReference>
<dbReference type="NCBIfam" id="TIGR00045">
    <property type="entry name" value="glycerate kinase"/>
    <property type="match status" value="1"/>
</dbReference>
<dbReference type="InterPro" id="IPR004381">
    <property type="entry name" value="Glycerate_kinase"/>
</dbReference>
<evidence type="ECO:0000313" key="6">
    <source>
        <dbReference type="Proteomes" id="UP000652013"/>
    </source>
</evidence>
<evidence type="ECO:0000256" key="4">
    <source>
        <dbReference type="PIRNR" id="PIRNR006078"/>
    </source>
</evidence>
<dbReference type="AlphaFoldDB" id="A0A8J3YD05"/>
<evidence type="ECO:0000313" key="5">
    <source>
        <dbReference type="EMBL" id="GIJ05507.1"/>
    </source>
</evidence>
<keyword evidence="3 4" id="KW-0418">Kinase</keyword>
<dbReference type="InterPro" id="IPR036129">
    <property type="entry name" value="Glycerate_kinase_sf"/>
</dbReference>
<gene>
    <name evidence="5" type="primary">glxK_2</name>
    <name evidence="5" type="ORF">Sya03_48590</name>
</gene>
<reference evidence="5" key="1">
    <citation type="submission" date="2021-01" db="EMBL/GenBank/DDBJ databases">
        <title>Whole genome shotgun sequence of Spirilliplanes yamanashiensis NBRC 15828.</title>
        <authorList>
            <person name="Komaki H."/>
            <person name="Tamura T."/>
        </authorList>
    </citation>
    <scope>NUCLEOTIDE SEQUENCE</scope>
    <source>
        <strain evidence="5">NBRC 15828</strain>
    </source>
</reference>
<dbReference type="Pfam" id="PF02595">
    <property type="entry name" value="Gly_kinase"/>
    <property type="match status" value="1"/>
</dbReference>
<proteinExistence type="inferred from homology"/>
<dbReference type="SUPFAM" id="SSF110738">
    <property type="entry name" value="Glycerate kinase I"/>
    <property type="match status" value="1"/>
</dbReference>
<dbReference type="GO" id="GO:0008887">
    <property type="term" value="F:glycerate kinase activity"/>
    <property type="evidence" value="ECO:0007669"/>
    <property type="project" value="UniProtKB-UniRule"/>
</dbReference>
<name>A0A8J3YD05_9ACTN</name>
<dbReference type="PIRSF" id="PIRSF006078">
    <property type="entry name" value="GlxK"/>
    <property type="match status" value="1"/>
</dbReference>
<keyword evidence="6" id="KW-1185">Reference proteome</keyword>
<dbReference type="EMBL" id="BOOY01000034">
    <property type="protein sequence ID" value="GIJ05507.1"/>
    <property type="molecule type" value="Genomic_DNA"/>
</dbReference>
<evidence type="ECO:0000256" key="2">
    <source>
        <dbReference type="ARBA" id="ARBA00022679"/>
    </source>
</evidence>
<dbReference type="Gene3D" id="3.40.50.10350">
    <property type="entry name" value="Glycerate kinase, domain 1"/>
    <property type="match status" value="1"/>
</dbReference>
<comment type="caution">
    <text evidence="5">The sequence shown here is derived from an EMBL/GenBank/DDBJ whole genome shotgun (WGS) entry which is preliminary data.</text>
</comment>
<protein>
    <submittedName>
        <fullName evidence="5">Glycerate kinase</fullName>
    </submittedName>
</protein>
<sequence length="426" mass="42027">MIEILYTYVDCTHKLGTCTEDNDGAEERSSDRVPPTGRHGMTLHCVIALDTFKGSLTAAEATAALGAGLRDAGSATVELPVADGGEGTVDAVVAAGYGRIRRAVCGPTGEPVQASIAVRGYTAVVELAEAAGLQRLPGGRPAPLTATTYGAGELVRAALDAGTREVILAVGGSATVDGGAGLLQALGARLAPATGGPLGPGGGALRDLAAVDLSELDPRLRRVDVVLAADVDNPLLGPSGAAAVYGPQKGAGPADVAALDEGLARWATLLGAAAGRDVAAAPGAGAAGGAGFAALAALGAVRRPGIDVVLDVLELDDALAELAAEVAGGALVVVGEGSLDAQSLRGKAPVGVAARARAHGLPVVAVAGRVELTAAQLRAAGIDAAYALTDLAPDIETAIRTAPQLLRQLGGQLAARWAAEPKETLA</sequence>
<dbReference type="PANTHER" id="PTHR21599">
    <property type="entry name" value="GLYCERATE KINASE"/>
    <property type="match status" value="1"/>
</dbReference>
<keyword evidence="2 4" id="KW-0808">Transferase</keyword>
<organism evidence="5 6">
    <name type="scientific">Spirilliplanes yamanashiensis</name>
    <dbReference type="NCBI Taxonomy" id="42233"/>
    <lineage>
        <taxon>Bacteria</taxon>
        <taxon>Bacillati</taxon>
        <taxon>Actinomycetota</taxon>
        <taxon>Actinomycetes</taxon>
        <taxon>Micromonosporales</taxon>
        <taxon>Micromonosporaceae</taxon>
        <taxon>Spirilliplanes</taxon>
    </lineage>
</organism>
<dbReference type="InterPro" id="IPR018193">
    <property type="entry name" value="Glyc_kinase_flavodox-like_fold"/>
</dbReference>
<dbReference type="PANTHER" id="PTHR21599:SF0">
    <property type="entry name" value="GLYCERATE KINASE"/>
    <property type="match status" value="1"/>
</dbReference>
<dbReference type="InterPro" id="IPR018197">
    <property type="entry name" value="Glycerate_kinase_RE-like"/>
</dbReference>
<dbReference type="Gene3D" id="3.90.1510.10">
    <property type="entry name" value="Glycerate kinase, domain 2"/>
    <property type="match status" value="1"/>
</dbReference>
<dbReference type="GO" id="GO:0031388">
    <property type="term" value="P:organic acid phosphorylation"/>
    <property type="evidence" value="ECO:0007669"/>
    <property type="project" value="UniProtKB-UniRule"/>
</dbReference>
<evidence type="ECO:0000256" key="3">
    <source>
        <dbReference type="ARBA" id="ARBA00022777"/>
    </source>
</evidence>
<accession>A0A8J3YD05</accession>